<evidence type="ECO:0000313" key="2">
    <source>
        <dbReference type="EMBL" id="PKH44737.1"/>
    </source>
</evidence>
<dbReference type="GO" id="GO:0004658">
    <property type="term" value="F:propionyl-CoA carboxylase activity"/>
    <property type="evidence" value="ECO:0007669"/>
    <property type="project" value="TreeGrafter"/>
</dbReference>
<dbReference type="Proteomes" id="UP000233649">
    <property type="component" value="Unassembled WGS sequence"/>
</dbReference>
<evidence type="ECO:0000313" key="3">
    <source>
        <dbReference type="Proteomes" id="UP000233649"/>
    </source>
</evidence>
<dbReference type="Gene3D" id="3.90.226.10">
    <property type="entry name" value="2-enoyl-CoA Hydratase, Chain A, domain 1"/>
    <property type="match status" value="1"/>
</dbReference>
<dbReference type="EMBL" id="PHFD01000433">
    <property type="protein sequence ID" value="PKH44737.1"/>
    <property type="molecule type" value="Genomic_DNA"/>
</dbReference>
<dbReference type="InterPro" id="IPR034733">
    <property type="entry name" value="AcCoA_carboxyl_beta"/>
</dbReference>
<protein>
    <submittedName>
        <fullName evidence="2">Methylmalonyl-CoA carboxyltransferase</fullName>
    </submittedName>
</protein>
<reference evidence="2 3" key="1">
    <citation type="journal article" date="2017" name="FEMS Microbiol. Ecol.">
        <title>Reconstructed genomes of novel Dehalococcoides mccartyi strains from 1,2,3,4-tetrachlorodibenzo-p-dioxin-dechlorinating enrichment cultures reveal divergent reductive dehalogenase gene profiles.</title>
        <authorList>
            <person name="Dam H.T."/>
            <person name="Vollmers J."/>
            <person name="Kaster A.K."/>
            <person name="Haggblom M.M."/>
        </authorList>
    </citation>
    <scope>NUCLEOTIDE SEQUENCE [LARGE SCALE GENOMIC DNA]</scope>
    <source>
        <strain evidence="2 3">H1-3-2.001</strain>
    </source>
</reference>
<keyword evidence="2" id="KW-0808">Transferase</keyword>
<dbReference type="AlphaFoldDB" id="A0A2J1DRI3"/>
<dbReference type="Pfam" id="PF01039">
    <property type="entry name" value="Carboxyl_trans"/>
    <property type="match status" value="1"/>
</dbReference>
<name>A0A2J1DRI3_9CHLR</name>
<dbReference type="SUPFAM" id="SSF52096">
    <property type="entry name" value="ClpP/crotonase"/>
    <property type="match status" value="1"/>
</dbReference>
<proteinExistence type="predicted"/>
<comment type="caution">
    <text evidence="2">The sequence shown here is derived from an EMBL/GenBank/DDBJ whole genome shotgun (WGS) entry which is preliminary data.</text>
</comment>
<feature type="domain" description="CoA carboxyltransferase N-terminal" evidence="1">
    <location>
        <begin position="1"/>
        <end position="51"/>
    </location>
</feature>
<evidence type="ECO:0000259" key="1">
    <source>
        <dbReference type="PROSITE" id="PS50980"/>
    </source>
</evidence>
<dbReference type="InterPro" id="IPR011762">
    <property type="entry name" value="COA_CT_N"/>
</dbReference>
<gene>
    <name evidence="2" type="ORF">CVH13_01760</name>
</gene>
<organism evidence="2 3">
    <name type="scientific">Dehalococcoides mccartyi</name>
    <dbReference type="NCBI Taxonomy" id="61435"/>
    <lineage>
        <taxon>Bacteria</taxon>
        <taxon>Bacillati</taxon>
        <taxon>Chloroflexota</taxon>
        <taxon>Dehalococcoidia</taxon>
        <taxon>Dehalococcoidales</taxon>
        <taxon>Dehalococcoidaceae</taxon>
        <taxon>Dehalococcoides</taxon>
    </lineage>
</organism>
<dbReference type="InterPro" id="IPR029045">
    <property type="entry name" value="ClpP/crotonase-like_dom_sf"/>
</dbReference>
<dbReference type="PROSITE" id="PS50980">
    <property type="entry name" value="COA_CT_NTER"/>
    <property type="match status" value="1"/>
</dbReference>
<dbReference type="PANTHER" id="PTHR43842">
    <property type="entry name" value="PROPIONYL-COA CARBOXYLASE BETA CHAIN"/>
    <property type="match status" value="1"/>
</dbReference>
<dbReference type="GO" id="GO:0016740">
    <property type="term" value="F:transferase activity"/>
    <property type="evidence" value="ECO:0007669"/>
    <property type="project" value="UniProtKB-KW"/>
</dbReference>
<accession>A0A2J1DRI3</accession>
<dbReference type="PANTHER" id="PTHR43842:SF2">
    <property type="entry name" value="PROPIONYL-COA CARBOXYLASE BETA CHAIN, MITOCHONDRIAL"/>
    <property type="match status" value="1"/>
</dbReference>
<sequence length="51" mass="5445">MYITGPDVIKTVTGEDISHEALGGAEIHAKKSGVAISYAKMKKSVLSRLEN</sequence>
<dbReference type="InterPro" id="IPR051047">
    <property type="entry name" value="AccD/PCCB"/>
</dbReference>